<feature type="compositionally biased region" description="Polar residues" evidence="1">
    <location>
        <begin position="166"/>
        <end position="177"/>
    </location>
</feature>
<organism evidence="2 3">
    <name type="scientific">Bifidobacterium longum subsp. infantis</name>
    <dbReference type="NCBI Taxonomy" id="1682"/>
    <lineage>
        <taxon>Bacteria</taxon>
        <taxon>Bacillati</taxon>
        <taxon>Actinomycetota</taxon>
        <taxon>Actinomycetes</taxon>
        <taxon>Bifidobacteriales</taxon>
        <taxon>Bifidobacteriaceae</taxon>
        <taxon>Bifidobacterium</taxon>
    </lineage>
</organism>
<evidence type="ECO:0000313" key="2">
    <source>
        <dbReference type="EMBL" id="CEE97629.1"/>
    </source>
</evidence>
<sequence>MSRRPGPRIPEIKRRRADTIAKSERVMTMSRHLTLTRGVLADHLDGVGQYPCGGFLVSGERVHRHDPHTLAERLAAFLEPCGERLLAPAFDHVQQAGRPAFLPGRQVHDDGHLPTAERGVSPHVLVHADLLDTVALGATPCGGPLRLAAYLPHAPASAHGQVPLHQGTQPQSVQAEQHPSVERAKLNAKPHGILHFFFHTTNETARPLHTKIGRAG</sequence>
<accession>A0ABP1X275</accession>
<protein>
    <submittedName>
        <fullName evidence="2">Uncharacterized protein</fullName>
    </submittedName>
</protein>
<name>A0ABP1X275_BIFLI</name>
<evidence type="ECO:0000313" key="3">
    <source>
        <dbReference type="Proteomes" id="UP000043107"/>
    </source>
</evidence>
<feature type="region of interest" description="Disordered" evidence="1">
    <location>
        <begin position="158"/>
        <end position="180"/>
    </location>
</feature>
<gene>
    <name evidence="2" type="ORF">BLIC_c00065</name>
</gene>
<keyword evidence="3" id="KW-1185">Reference proteome</keyword>
<comment type="caution">
    <text evidence="2">The sequence shown here is derived from an EMBL/GenBank/DDBJ whole genome shotgun (WGS) entry which is preliminary data.</text>
</comment>
<dbReference type="Proteomes" id="UP000043107">
    <property type="component" value="Unassembled WGS sequence"/>
</dbReference>
<reference evidence="2 3" key="1">
    <citation type="submission" date="2014-09" db="EMBL/GenBank/DDBJ databases">
        <authorList>
            <person name="Bertelli C."/>
        </authorList>
    </citation>
    <scope>NUCLEOTIDE SEQUENCE [LARGE SCALE GENOMIC DNA]</scope>
    <source>
        <strain evidence="2 3">BIC1401111250</strain>
    </source>
</reference>
<dbReference type="EMBL" id="CCWP01000002">
    <property type="protein sequence ID" value="CEE97629.1"/>
    <property type="molecule type" value="Genomic_DNA"/>
</dbReference>
<proteinExistence type="predicted"/>
<evidence type="ECO:0000256" key="1">
    <source>
        <dbReference type="SAM" id="MobiDB-lite"/>
    </source>
</evidence>